<feature type="domain" description="ABC-2 type transporter transmembrane" evidence="6">
    <location>
        <begin position="25"/>
        <end position="433"/>
    </location>
</feature>
<feature type="transmembrane region" description="Helical" evidence="5">
    <location>
        <begin position="258"/>
        <end position="278"/>
    </location>
</feature>
<evidence type="ECO:0000256" key="1">
    <source>
        <dbReference type="ARBA" id="ARBA00004141"/>
    </source>
</evidence>
<dbReference type="GO" id="GO:0140359">
    <property type="term" value="F:ABC-type transporter activity"/>
    <property type="evidence" value="ECO:0007669"/>
    <property type="project" value="InterPro"/>
</dbReference>
<comment type="caution">
    <text evidence="7">The sequence shown here is derived from an EMBL/GenBank/DDBJ whole genome shotgun (WGS) entry which is preliminary data.</text>
</comment>
<feature type="transmembrane region" description="Helical" evidence="5">
    <location>
        <begin position="330"/>
        <end position="350"/>
    </location>
</feature>
<protein>
    <submittedName>
        <fullName evidence="7">ABC transporter</fullName>
    </submittedName>
</protein>
<comment type="subcellular location">
    <subcellularLocation>
        <location evidence="1">Membrane</location>
        <topology evidence="1">Multi-pass membrane protein</topology>
    </subcellularLocation>
</comment>
<dbReference type="NCBIfam" id="TIGR03062">
    <property type="entry name" value="pip_yhgE_Cterm"/>
    <property type="match status" value="1"/>
</dbReference>
<dbReference type="PANTHER" id="PTHR43077">
    <property type="entry name" value="TRANSPORT PERMEASE YVFS-RELATED"/>
    <property type="match status" value="1"/>
</dbReference>
<feature type="transmembrane region" description="Helical" evidence="5">
    <location>
        <begin position="357"/>
        <end position="377"/>
    </location>
</feature>
<dbReference type="InterPro" id="IPR013525">
    <property type="entry name" value="ABC2_TM"/>
</dbReference>
<evidence type="ECO:0000256" key="2">
    <source>
        <dbReference type="ARBA" id="ARBA00022692"/>
    </source>
</evidence>
<reference evidence="7 8" key="1">
    <citation type="submission" date="2017-03" db="EMBL/GenBank/DDBJ databases">
        <title>Draft genome sequence of Streptomyces scabrisporus NF3, endophyte isolated from Amphipterygium adstringens.</title>
        <authorList>
            <person name="Vazquez M."/>
            <person name="Ceapa C.D."/>
            <person name="Rodriguez Luna D."/>
            <person name="Sanchez Esquivel S."/>
        </authorList>
    </citation>
    <scope>NUCLEOTIDE SEQUENCE [LARGE SCALE GENOMIC DNA]</scope>
    <source>
        <strain evidence="7 8">NF3</strain>
    </source>
</reference>
<dbReference type="STRING" id="159449.B4N89_19730"/>
<feature type="transmembrane region" description="Helical" evidence="5">
    <location>
        <begin position="21"/>
        <end position="39"/>
    </location>
</feature>
<organism evidence="7 8">
    <name type="scientific">Embleya scabrispora</name>
    <dbReference type="NCBI Taxonomy" id="159449"/>
    <lineage>
        <taxon>Bacteria</taxon>
        <taxon>Bacillati</taxon>
        <taxon>Actinomycetota</taxon>
        <taxon>Actinomycetes</taxon>
        <taxon>Kitasatosporales</taxon>
        <taxon>Streptomycetaceae</taxon>
        <taxon>Embleya</taxon>
    </lineage>
</organism>
<feature type="transmembrane region" description="Helical" evidence="5">
    <location>
        <begin position="299"/>
        <end position="318"/>
    </location>
</feature>
<gene>
    <name evidence="7" type="ORF">B4N89_19730</name>
</gene>
<dbReference type="RefSeq" id="WP_078977170.1">
    <property type="nucleotide sequence ID" value="NZ_MWQN01000001.1"/>
</dbReference>
<keyword evidence="2 5" id="KW-0812">Transmembrane</keyword>
<keyword evidence="3 5" id="KW-1133">Transmembrane helix</keyword>
<evidence type="ECO:0000313" key="8">
    <source>
        <dbReference type="Proteomes" id="UP000190037"/>
    </source>
</evidence>
<accession>A0A1T3P168</accession>
<dbReference type="InterPro" id="IPR051328">
    <property type="entry name" value="T7SS_ABC-Transporter"/>
</dbReference>
<feature type="transmembrane region" description="Helical" evidence="5">
    <location>
        <begin position="416"/>
        <end position="436"/>
    </location>
</feature>
<dbReference type="Pfam" id="PF12698">
    <property type="entry name" value="ABC2_membrane_3"/>
    <property type="match status" value="1"/>
</dbReference>
<evidence type="ECO:0000259" key="6">
    <source>
        <dbReference type="Pfam" id="PF12698"/>
    </source>
</evidence>
<dbReference type="EMBL" id="MWQN01000001">
    <property type="protein sequence ID" value="OPC82869.1"/>
    <property type="molecule type" value="Genomic_DNA"/>
</dbReference>
<dbReference type="InterPro" id="IPR017501">
    <property type="entry name" value="Phage_infect_YhgE_C"/>
</dbReference>
<dbReference type="PANTHER" id="PTHR43077:SF5">
    <property type="entry name" value="PHAGE INFECTION PROTEIN"/>
    <property type="match status" value="1"/>
</dbReference>
<sequence length="453" mass="48041">MGVLRLAWFELRRFRGPLPRLVPVMLMLVPTLYGALYLWSNWDPYGRLHQVPVAFVNEDRPVDARGQHIDAGARLTEAIRHDKNFKWKVTDAKAARDGLDDGDYHFVVTVPPDFSATLATTASAEPRQAKLLMTLDDANGFIIGKMAEIAKTQLQQQISATTQSTLVQQLYGETGTLKAQLAQSADGARQLAANAGGAPPEQTRQGAAQLADGLAKLDAAVPAPPPAQAAGADARVLGAPVAIEVRNLHPAGLYGRGLAPFFFGIALWVFGLVGYLLLRPYNPRALAGRAGAVKVALAGWLPAAALGVLGAFVLYAVVQLGLSLDADDPGLSLLLIALGAVTFVAIAQFLRAALGAVGDVLILVLLMLQLTSCGGLYPVTTTPAPFQALHPVMPMTYLVNGLRITLTGGQGERLGVAFAVLGAYLVVALIATVFVVRHKRMWTMAGLKPSVEL</sequence>
<keyword evidence="8" id="KW-1185">Reference proteome</keyword>
<dbReference type="GO" id="GO:0016020">
    <property type="term" value="C:membrane"/>
    <property type="evidence" value="ECO:0007669"/>
    <property type="project" value="UniProtKB-SubCell"/>
</dbReference>
<dbReference type="NCBIfam" id="TIGR03061">
    <property type="entry name" value="pip_yhgE_Nterm"/>
    <property type="match status" value="1"/>
</dbReference>
<name>A0A1T3P168_9ACTN</name>
<evidence type="ECO:0000256" key="3">
    <source>
        <dbReference type="ARBA" id="ARBA00022989"/>
    </source>
</evidence>
<keyword evidence="4 5" id="KW-0472">Membrane</keyword>
<proteinExistence type="predicted"/>
<dbReference type="Gene3D" id="3.40.1710.10">
    <property type="entry name" value="abc type-2 transporter like domain"/>
    <property type="match status" value="1"/>
</dbReference>
<evidence type="ECO:0000256" key="5">
    <source>
        <dbReference type="SAM" id="Phobius"/>
    </source>
</evidence>
<evidence type="ECO:0000313" key="7">
    <source>
        <dbReference type="EMBL" id="OPC82869.1"/>
    </source>
</evidence>
<evidence type="ECO:0000256" key="4">
    <source>
        <dbReference type="ARBA" id="ARBA00023136"/>
    </source>
</evidence>
<dbReference type="InterPro" id="IPR017500">
    <property type="entry name" value="Phage_infect_YhgE_N"/>
</dbReference>
<dbReference type="OrthoDB" id="9811483at2"/>
<dbReference type="Proteomes" id="UP000190037">
    <property type="component" value="Unassembled WGS sequence"/>
</dbReference>
<dbReference type="AlphaFoldDB" id="A0A1T3P168"/>